<sequence length="50" mass="5757">MHHQLTFCDRSFLHQQLTYNSSRSSTRCAFGLQFATLRGNGELVNSLRAR</sequence>
<accession>A0A0C3PLF4</accession>
<organism evidence="1 2">
    <name type="scientific">Pisolithus tinctorius Marx 270</name>
    <dbReference type="NCBI Taxonomy" id="870435"/>
    <lineage>
        <taxon>Eukaryota</taxon>
        <taxon>Fungi</taxon>
        <taxon>Dikarya</taxon>
        <taxon>Basidiomycota</taxon>
        <taxon>Agaricomycotina</taxon>
        <taxon>Agaricomycetes</taxon>
        <taxon>Agaricomycetidae</taxon>
        <taxon>Boletales</taxon>
        <taxon>Sclerodermatineae</taxon>
        <taxon>Pisolithaceae</taxon>
        <taxon>Pisolithus</taxon>
    </lineage>
</organism>
<reference evidence="2" key="2">
    <citation type="submission" date="2015-01" db="EMBL/GenBank/DDBJ databases">
        <title>Evolutionary Origins and Diversification of the Mycorrhizal Mutualists.</title>
        <authorList>
            <consortium name="DOE Joint Genome Institute"/>
            <consortium name="Mycorrhizal Genomics Consortium"/>
            <person name="Kohler A."/>
            <person name="Kuo A."/>
            <person name="Nagy L.G."/>
            <person name="Floudas D."/>
            <person name="Copeland A."/>
            <person name="Barry K.W."/>
            <person name="Cichocki N."/>
            <person name="Veneault-Fourrey C."/>
            <person name="LaButti K."/>
            <person name="Lindquist E.A."/>
            <person name="Lipzen A."/>
            <person name="Lundell T."/>
            <person name="Morin E."/>
            <person name="Murat C."/>
            <person name="Riley R."/>
            <person name="Ohm R."/>
            <person name="Sun H."/>
            <person name="Tunlid A."/>
            <person name="Henrissat B."/>
            <person name="Grigoriev I.V."/>
            <person name="Hibbett D.S."/>
            <person name="Martin F."/>
        </authorList>
    </citation>
    <scope>NUCLEOTIDE SEQUENCE [LARGE SCALE GENOMIC DNA]</scope>
    <source>
        <strain evidence="2">Marx 270</strain>
    </source>
</reference>
<dbReference type="HOGENOM" id="CLU_3125641_0_0_1"/>
<gene>
    <name evidence="1" type="ORF">M404DRAFT_272031</name>
</gene>
<keyword evidence="2" id="KW-1185">Reference proteome</keyword>
<dbReference type="Proteomes" id="UP000054217">
    <property type="component" value="Unassembled WGS sequence"/>
</dbReference>
<evidence type="ECO:0000313" key="1">
    <source>
        <dbReference type="EMBL" id="KIO09556.1"/>
    </source>
</evidence>
<name>A0A0C3PLF4_PISTI</name>
<dbReference type="AlphaFoldDB" id="A0A0C3PLF4"/>
<protein>
    <submittedName>
        <fullName evidence="1">Uncharacterized protein</fullName>
    </submittedName>
</protein>
<reference evidence="1 2" key="1">
    <citation type="submission" date="2014-04" db="EMBL/GenBank/DDBJ databases">
        <authorList>
            <consortium name="DOE Joint Genome Institute"/>
            <person name="Kuo A."/>
            <person name="Kohler A."/>
            <person name="Costa M.D."/>
            <person name="Nagy L.G."/>
            <person name="Floudas D."/>
            <person name="Copeland A."/>
            <person name="Barry K.W."/>
            <person name="Cichocki N."/>
            <person name="Veneault-Fourrey C."/>
            <person name="LaButti K."/>
            <person name="Lindquist E.A."/>
            <person name="Lipzen A."/>
            <person name="Lundell T."/>
            <person name="Morin E."/>
            <person name="Murat C."/>
            <person name="Sun H."/>
            <person name="Tunlid A."/>
            <person name="Henrissat B."/>
            <person name="Grigoriev I.V."/>
            <person name="Hibbett D.S."/>
            <person name="Martin F."/>
            <person name="Nordberg H.P."/>
            <person name="Cantor M.N."/>
            <person name="Hua S.X."/>
        </authorList>
    </citation>
    <scope>NUCLEOTIDE SEQUENCE [LARGE SCALE GENOMIC DNA]</scope>
    <source>
        <strain evidence="1 2">Marx 270</strain>
    </source>
</reference>
<dbReference type="EMBL" id="KN831954">
    <property type="protein sequence ID" value="KIO09556.1"/>
    <property type="molecule type" value="Genomic_DNA"/>
</dbReference>
<dbReference type="InParanoid" id="A0A0C3PLF4"/>
<proteinExistence type="predicted"/>
<evidence type="ECO:0000313" key="2">
    <source>
        <dbReference type="Proteomes" id="UP000054217"/>
    </source>
</evidence>